<keyword evidence="14 17" id="KW-0496">Mitochondrion</keyword>
<dbReference type="AlphaFoldDB" id="A0PDN6"/>
<protein>
    <recommendedName>
        <fullName evidence="4 17">NADH-ubiquinone oxidoreductase chain 2</fullName>
        <ecNumber evidence="3 17">7.1.1.2</ecNumber>
    </recommendedName>
</protein>
<evidence type="ECO:0000256" key="10">
    <source>
        <dbReference type="ARBA" id="ARBA00022982"/>
    </source>
</evidence>
<feature type="transmembrane region" description="Helical" evidence="17">
    <location>
        <begin position="275"/>
        <end position="301"/>
    </location>
</feature>
<comment type="catalytic activity">
    <reaction evidence="16 17">
        <text>a ubiquinone + NADH + 5 H(+)(in) = a ubiquinol + NAD(+) + 4 H(+)(out)</text>
        <dbReference type="Rhea" id="RHEA:29091"/>
        <dbReference type="Rhea" id="RHEA-COMP:9565"/>
        <dbReference type="Rhea" id="RHEA-COMP:9566"/>
        <dbReference type="ChEBI" id="CHEBI:15378"/>
        <dbReference type="ChEBI" id="CHEBI:16389"/>
        <dbReference type="ChEBI" id="CHEBI:17976"/>
        <dbReference type="ChEBI" id="CHEBI:57540"/>
        <dbReference type="ChEBI" id="CHEBI:57945"/>
        <dbReference type="EC" id="7.1.1.2"/>
    </reaction>
</comment>
<feature type="transmembrane region" description="Helical" evidence="17">
    <location>
        <begin position="178"/>
        <end position="197"/>
    </location>
</feature>
<dbReference type="GO" id="GO:0005743">
    <property type="term" value="C:mitochondrial inner membrane"/>
    <property type="evidence" value="ECO:0007669"/>
    <property type="project" value="UniProtKB-SubCell"/>
</dbReference>
<evidence type="ECO:0000256" key="1">
    <source>
        <dbReference type="ARBA" id="ARBA00004448"/>
    </source>
</evidence>
<evidence type="ECO:0000256" key="17">
    <source>
        <dbReference type="RuleBase" id="RU003403"/>
    </source>
</evidence>
<evidence type="ECO:0000256" key="14">
    <source>
        <dbReference type="ARBA" id="ARBA00023128"/>
    </source>
</evidence>
<evidence type="ECO:0000256" key="11">
    <source>
        <dbReference type="ARBA" id="ARBA00022989"/>
    </source>
</evidence>
<dbReference type="InterPro" id="IPR010933">
    <property type="entry name" value="NADH_DH_su2_C"/>
</dbReference>
<geneLocation type="mitochondrion" evidence="20"/>
<comment type="subcellular location">
    <subcellularLocation>
        <location evidence="1 17">Mitochondrion inner membrane</location>
        <topology evidence="1 17">Multi-pass membrane protein</topology>
    </subcellularLocation>
</comment>
<dbReference type="InterPro" id="IPR001750">
    <property type="entry name" value="ND/Mrp_TM"/>
</dbReference>
<dbReference type="InterPro" id="IPR050175">
    <property type="entry name" value="Complex_I_Subunit_2"/>
</dbReference>
<evidence type="ECO:0000256" key="7">
    <source>
        <dbReference type="ARBA" id="ARBA00022692"/>
    </source>
</evidence>
<feature type="transmembrane region" description="Helical" evidence="17">
    <location>
        <begin position="96"/>
        <end position="114"/>
    </location>
</feature>
<evidence type="ECO:0000313" key="20">
    <source>
        <dbReference type="EMBL" id="CAL37022.1"/>
    </source>
</evidence>
<keyword evidence="11 17" id="KW-1133">Transmembrane helix</keyword>
<evidence type="ECO:0000256" key="16">
    <source>
        <dbReference type="ARBA" id="ARBA00049551"/>
    </source>
</evidence>
<comment type="similarity">
    <text evidence="2 17">Belongs to the complex I subunit 2 family.</text>
</comment>
<dbReference type="EMBL" id="AM236346">
    <property type="protein sequence ID" value="CAL37022.1"/>
    <property type="molecule type" value="Genomic_DNA"/>
</dbReference>
<feature type="transmembrane region" description="Helical" evidence="17">
    <location>
        <begin position="322"/>
        <end position="342"/>
    </location>
</feature>
<keyword evidence="10 17" id="KW-0249">Electron transport</keyword>
<dbReference type="PANTHER" id="PTHR46552">
    <property type="entry name" value="NADH-UBIQUINONE OXIDOREDUCTASE CHAIN 2"/>
    <property type="match status" value="1"/>
</dbReference>
<feature type="domain" description="NADH dehydrogenase subunit 2 C-terminal" evidence="19">
    <location>
        <begin position="290"/>
        <end position="343"/>
    </location>
</feature>
<evidence type="ECO:0000259" key="18">
    <source>
        <dbReference type="Pfam" id="PF00361"/>
    </source>
</evidence>
<dbReference type="EC" id="7.1.1.2" evidence="3 17"/>
<evidence type="ECO:0000256" key="15">
    <source>
        <dbReference type="ARBA" id="ARBA00023136"/>
    </source>
</evidence>
<evidence type="ECO:0000256" key="8">
    <source>
        <dbReference type="ARBA" id="ARBA00022792"/>
    </source>
</evidence>
<keyword evidence="5" id="KW-0813">Transport</keyword>
<feature type="transmembrane region" description="Helical" evidence="17">
    <location>
        <begin position="151"/>
        <end position="171"/>
    </location>
</feature>
<evidence type="ECO:0000256" key="2">
    <source>
        <dbReference type="ARBA" id="ARBA00007012"/>
    </source>
</evidence>
<evidence type="ECO:0000256" key="9">
    <source>
        <dbReference type="ARBA" id="ARBA00022967"/>
    </source>
</evidence>
<organism evidence="20">
    <name type="scientific">Anilios australis</name>
    <name type="common">Southern blind snake</name>
    <dbReference type="NCBI Taxonomy" id="71009"/>
    <lineage>
        <taxon>Eukaryota</taxon>
        <taxon>Metazoa</taxon>
        <taxon>Chordata</taxon>
        <taxon>Craniata</taxon>
        <taxon>Vertebrata</taxon>
        <taxon>Euteleostomi</taxon>
        <taxon>Lepidosauria</taxon>
        <taxon>Squamata</taxon>
        <taxon>Bifurcata</taxon>
        <taxon>Unidentata</taxon>
        <taxon>Episquamata</taxon>
        <taxon>Toxicofera</taxon>
        <taxon>Serpentes</taxon>
        <taxon>Typhlopoidea</taxon>
        <taxon>Typhlopidae</taxon>
        <taxon>Anilios</taxon>
    </lineage>
</organism>
<reference evidence="20" key="1">
    <citation type="journal article" date="2006" name="Zool. Scr.">
        <title>A mitogenomic study on the phylogenetic position of snakes.</title>
        <authorList>
            <person name="Douglas D."/>
            <person name="Janke A."/>
            <person name="Arnason U."/>
        </authorList>
    </citation>
    <scope>NUCLEOTIDE SEQUENCE</scope>
</reference>
<evidence type="ECO:0000256" key="5">
    <source>
        <dbReference type="ARBA" id="ARBA00022448"/>
    </source>
</evidence>
<keyword evidence="9 17" id="KW-1278">Translocase</keyword>
<comment type="function">
    <text evidence="17">Core subunit of the mitochondrial membrane respiratory chain NADH dehydrogenase (Complex I) which catalyzes electron transfer from NADH through the respiratory chain, using ubiquinone as an electron acceptor. Essential for the catalytic activity and assembly of complex I.</text>
</comment>
<evidence type="ECO:0000256" key="6">
    <source>
        <dbReference type="ARBA" id="ARBA00022660"/>
    </source>
</evidence>
<evidence type="ECO:0000256" key="4">
    <source>
        <dbReference type="ARBA" id="ARBA00021008"/>
    </source>
</evidence>
<name>A0PDN6_9SAUR</name>
<feature type="domain" description="NADH:quinone oxidoreductase/Mrp antiporter transmembrane" evidence="18">
    <location>
        <begin position="23"/>
        <end position="289"/>
    </location>
</feature>
<keyword evidence="6 17" id="KW-0679">Respiratory chain</keyword>
<keyword evidence="12 17" id="KW-0520">NAD</keyword>
<dbReference type="PRINTS" id="PR01436">
    <property type="entry name" value="NADHDHGNASE2"/>
</dbReference>
<keyword evidence="15 17" id="KW-0472">Membrane</keyword>
<reference evidence="20" key="2">
    <citation type="submission" date="2006-03" db="EMBL/GenBank/DDBJ databases">
        <authorList>
            <person name="Douglas D.A."/>
        </authorList>
    </citation>
    <scope>NUCLEOTIDE SEQUENCE</scope>
</reference>
<evidence type="ECO:0000256" key="3">
    <source>
        <dbReference type="ARBA" id="ARBA00012944"/>
    </source>
</evidence>
<sequence>MSPISMLVIITSILAGTIITASSQHWLLAWLGLELNTLALIPMIAKPHHPRATEATTKYFLSQAMASSMILLAATTNAIITGQWEIKSTSLPTSTIILTLALLMKLGSAPFHFWVPEVLQGTEMKIGLVVLTWQKLAPMALILSLENILHQKVLFLSALLSILFGGWGGLNQTQLRKLMAFSSISHVGWMLLTALIAPKITAIALILYIIFTIPMFLSMLSTLSKTIKDMGSTWNLSPQMSTISLLILMSLSGMPPLTGFTPKWAILKELTTHNMIPLATMAAMLSVLSLFFYLHLSYITAMTISPNTTNMTQKWRFKYKKTPWFPLLSSIALLALPLFPMLL</sequence>
<dbReference type="GO" id="GO:0008137">
    <property type="term" value="F:NADH dehydrogenase (ubiquinone) activity"/>
    <property type="evidence" value="ECO:0007669"/>
    <property type="project" value="UniProtKB-EC"/>
</dbReference>
<keyword evidence="8 17" id="KW-0999">Mitochondrion inner membrane</keyword>
<dbReference type="PANTHER" id="PTHR46552:SF1">
    <property type="entry name" value="NADH-UBIQUINONE OXIDOREDUCTASE CHAIN 2"/>
    <property type="match status" value="1"/>
</dbReference>
<keyword evidence="7 17" id="KW-0812">Transmembrane</keyword>
<dbReference type="Pfam" id="PF06444">
    <property type="entry name" value="NADH_dehy_S2_C"/>
    <property type="match status" value="1"/>
</dbReference>
<proteinExistence type="inferred from homology"/>
<dbReference type="GO" id="GO:0006120">
    <property type="term" value="P:mitochondrial electron transport, NADH to ubiquinone"/>
    <property type="evidence" value="ECO:0007669"/>
    <property type="project" value="InterPro"/>
</dbReference>
<dbReference type="Pfam" id="PF00361">
    <property type="entry name" value="Proton_antipo_M"/>
    <property type="match status" value="1"/>
</dbReference>
<accession>A0PDN6</accession>
<gene>
    <name evidence="20" type="primary">nd2</name>
</gene>
<evidence type="ECO:0000256" key="12">
    <source>
        <dbReference type="ARBA" id="ARBA00023027"/>
    </source>
</evidence>
<evidence type="ECO:0000259" key="19">
    <source>
        <dbReference type="Pfam" id="PF06444"/>
    </source>
</evidence>
<feature type="transmembrane region" description="Helical" evidence="17">
    <location>
        <begin position="66"/>
        <end position="84"/>
    </location>
</feature>
<dbReference type="InterPro" id="IPR003917">
    <property type="entry name" value="NADH_UbQ_OxRdtase_chain2"/>
</dbReference>
<evidence type="ECO:0000256" key="13">
    <source>
        <dbReference type="ARBA" id="ARBA00023075"/>
    </source>
</evidence>
<keyword evidence="13 17" id="KW-0830">Ubiquinone</keyword>
<feature type="transmembrane region" description="Helical" evidence="17">
    <location>
        <begin position="203"/>
        <end position="224"/>
    </location>
</feature>